<dbReference type="InterPro" id="IPR008183">
    <property type="entry name" value="Aldose_1/G6P_1-epimerase"/>
</dbReference>
<keyword evidence="2" id="KW-1185">Reference proteome</keyword>
<gene>
    <name evidence="1" type="ORF">ELQ92_00825</name>
</gene>
<dbReference type="SUPFAM" id="SSF74650">
    <property type="entry name" value="Galactose mutarotase-like"/>
    <property type="match status" value="1"/>
</dbReference>
<proteinExistence type="predicted"/>
<dbReference type="GO" id="GO:0033499">
    <property type="term" value="P:galactose catabolic process via UDP-galactose, Leloir pathway"/>
    <property type="evidence" value="ECO:0007669"/>
    <property type="project" value="TreeGrafter"/>
</dbReference>
<dbReference type="RefSeq" id="WP_128497058.1">
    <property type="nucleotide sequence ID" value="NZ_RZNC01000001.1"/>
</dbReference>
<dbReference type="AlphaFoldDB" id="A0A3S4AFY3"/>
<organism evidence="1 2">
    <name type="scientific">Labedella populi</name>
    <dbReference type="NCBI Taxonomy" id="2498850"/>
    <lineage>
        <taxon>Bacteria</taxon>
        <taxon>Bacillati</taxon>
        <taxon>Actinomycetota</taxon>
        <taxon>Actinomycetes</taxon>
        <taxon>Micrococcales</taxon>
        <taxon>Microbacteriaceae</taxon>
        <taxon>Labedella</taxon>
    </lineage>
</organism>
<sequence>MSDRETLTTKRPVSGAPYTISAAGYVAEIASVGATLRSLTLHGRDLVVPFDAEEVRPAYRGATLAPWPNRVTDGEYSFDGEDFVLSLTEPERGHALHGLASWLDFDVVSSDVSSVTLTATIEAQSGYPFRIRVDVTFAVDETGLSTHVTATNVGPRRAPVGVGPHPYLVAGPGLVDEWDLELPADRVLTVHGERMIPGPVVGVSEESFDFRSRRTIEETEIDHAFTGLSRVDGEVTVTVTVADGSGVGISWGEECPWVQVHTADKPGLPVHRIGLAVEPMTCPPDAFNSGVDLDVLEPGASLSASWAIFGIPAS</sequence>
<dbReference type="CDD" id="cd09022">
    <property type="entry name" value="Aldose_epim_Ec_YihR"/>
    <property type="match status" value="1"/>
</dbReference>
<comment type="caution">
    <text evidence="1">The sequence shown here is derived from an EMBL/GenBank/DDBJ whole genome shotgun (WGS) entry which is preliminary data.</text>
</comment>
<dbReference type="OrthoDB" id="4739604at2"/>
<dbReference type="InterPro" id="IPR014718">
    <property type="entry name" value="GH-type_carb-bd"/>
</dbReference>
<accession>A0A3S4AFY3</accession>
<evidence type="ECO:0000313" key="1">
    <source>
        <dbReference type="EMBL" id="RWZ67849.1"/>
    </source>
</evidence>
<dbReference type="EMBL" id="RZNC01000001">
    <property type="protein sequence ID" value="RWZ67849.1"/>
    <property type="molecule type" value="Genomic_DNA"/>
</dbReference>
<dbReference type="GO" id="GO:0030246">
    <property type="term" value="F:carbohydrate binding"/>
    <property type="evidence" value="ECO:0007669"/>
    <property type="project" value="InterPro"/>
</dbReference>
<protein>
    <submittedName>
        <fullName evidence="1">Galactose mutarotase</fullName>
    </submittedName>
</protein>
<dbReference type="Proteomes" id="UP000288603">
    <property type="component" value="Unassembled WGS sequence"/>
</dbReference>
<dbReference type="InterPro" id="IPR037480">
    <property type="entry name" value="YihR-like"/>
</dbReference>
<dbReference type="GO" id="GO:0004034">
    <property type="term" value="F:aldose 1-epimerase activity"/>
    <property type="evidence" value="ECO:0007669"/>
    <property type="project" value="TreeGrafter"/>
</dbReference>
<dbReference type="GO" id="GO:0006006">
    <property type="term" value="P:glucose metabolic process"/>
    <property type="evidence" value="ECO:0007669"/>
    <property type="project" value="TreeGrafter"/>
</dbReference>
<dbReference type="Pfam" id="PF01263">
    <property type="entry name" value="Aldose_epim"/>
    <property type="match status" value="1"/>
</dbReference>
<reference evidence="1 2" key="1">
    <citation type="submission" date="2018-12" db="EMBL/GenBank/DDBJ databases">
        <authorList>
            <person name="Li F."/>
        </authorList>
    </citation>
    <scope>NUCLEOTIDE SEQUENCE [LARGE SCALE GENOMIC DNA]</scope>
    <source>
        <strain evidence="1 2">8H24J-4-2</strain>
    </source>
</reference>
<name>A0A3S4AFY3_9MICO</name>
<dbReference type="Gene3D" id="2.70.98.10">
    <property type="match status" value="1"/>
</dbReference>
<dbReference type="PANTHER" id="PTHR10091:SF0">
    <property type="entry name" value="GALACTOSE MUTAROTASE"/>
    <property type="match status" value="1"/>
</dbReference>
<dbReference type="InterPro" id="IPR011013">
    <property type="entry name" value="Gal_mutarotase_sf_dom"/>
</dbReference>
<dbReference type="PANTHER" id="PTHR10091">
    <property type="entry name" value="ALDOSE-1-EPIMERASE"/>
    <property type="match status" value="1"/>
</dbReference>
<evidence type="ECO:0000313" key="2">
    <source>
        <dbReference type="Proteomes" id="UP000288603"/>
    </source>
</evidence>